<dbReference type="EMBL" id="SRLO01000277">
    <property type="protein sequence ID" value="TNN63262.1"/>
    <property type="molecule type" value="Genomic_DNA"/>
</dbReference>
<protein>
    <submittedName>
        <fullName evidence="1">Uncharacterized protein</fullName>
    </submittedName>
</protein>
<dbReference type="AlphaFoldDB" id="A0A4Z2HEP9"/>
<keyword evidence="2" id="KW-1185">Reference proteome</keyword>
<evidence type="ECO:0000313" key="1">
    <source>
        <dbReference type="EMBL" id="TNN63262.1"/>
    </source>
</evidence>
<dbReference type="Proteomes" id="UP000314294">
    <property type="component" value="Unassembled WGS sequence"/>
</dbReference>
<organism evidence="1 2">
    <name type="scientific">Liparis tanakae</name>
    <name type="common">Tanaka's snailfish</name>
    <dbReference type="NCBI Taxonomy" id="230148"/>
    <lineage>
        <taxon>Eukaryota</taxon>
        <taxon>Metazoa</taxon>
        <taxon>Chordata</taxon>
        <taxon>Craniata</taxon>
        <taxon>Vertebrata</taxon>
        <taxon>Euteleostomi</taxon>
        <taxon>Actinopterygii</taxon>
        <taxon>Neopterygii</taxon>
        <taxon>Teleostei</taxon>
        <taxon>Neoteleostei</taxon>
        <taxon>Acanthomorphata</taxon>
        <taxon>Eupercaria</taxon>
        <taxon>Perciformes</taxon>
        <taxon>Cottioidei</taxon>
        <taxon>Cottales</taxon>
        <taxon>Liparidae</taxon>
        <taxon>Liparis</taxon>
    </lineage>
</organism>
<name>A0A4Z2HEP9_9TELE</name>
<comment type="caution">
    <text evidence="1">The sequence shown here is derived from an EMBL/GenBank/DDBJ whole genome shotgun (WGS) entry which is preliminary data.</text>
</comment>
<sequence length="108" mass="11334">MPALLLSLAPFAFQEPRAAEKLQWQPAGWLVVSLVSEVERSTKPKLSCQIWLASLFLSGMGHMQFGATQQICNQTHSSECSQAITVAISSAALSNCDGPAALSGGSAA</sequence>
<proteinExistence type="predicted"/>
<gene>
    <name evidence="1" type="ORF">EYF80_026513</name>
</gene>
<evidence type="ECO:0000313" key="2">
    <source>
        <dbReference type="Proteomes" id="UP000314294"/>
    </source>
</evidence>
<reference evidence="1 2" key="1">
    <citation type="submission" date="2019-03" db="EMBL/GenBank/DDBJ databases">
        <title>First draft genome of Liparis tanakae, snailfish: a comprehensive survey of snailfish specific genes.</title>
        <authorList>
            <person name="Kim W."/>
            <person name="Song I."/>
            <person name="Jeong J.-H."/>
            <person name="Kim D."/>
            <person name="Kim S."/>
            <person name="Ryu S."/>
            <person name="Song J.Y."/>
            <person name="Lee S.K."/>
        </authorList>
    </citation>
    <scope>NUCLEOTIDE SEQUENCE [LARGE SCALE GENOMIC DNA]</scope>
    <source>
        <tissue evidence="1">Muscle</tissue>
    </source>
</reference>
<accession>A0A4Z2HEP9</accession>